<name>A0A8S1VKA5_9CILI</name>
<dbReference type="AlphaFoldDB" id="A0A8S1VKA5"/>
<protein>
    <submittedName>
        <fullName evidence="1">Uncharacterized protein</fullName>
    </submittedName>
</protein>
<organism evidence="1 2">
    <name type="scientific">Paramecium pentaurelia</name>
    <dbReference type="NCBI Taxonomy" id="43138"/>
    <lineage>
        <taxon>Eukaryota</taxon>
        <taxon>Sar</taxon>
        <taxon>Alveolata</taxon>
        <taxon>Ciliophora</taxon>
        <taxon>Intramacronucleata</taxon>
        <taxon>Oligohymenophorea</taxon>
        <taxon>Peniculida</taxon>
        <taxon>Parameciidae</taxon>
        <taxon>Paramecium</taxon>
    </lineage>
</organism>
<reference evidence="1" key="1">
    <citation type="submission" date="2021-01" db="EMBL/GenBank/DDBJ databases">
        <authorList>
            <consortium name="Genoscope - CEA"/>
            <person name="William W."/>
        </authorList>
    </citation>
    <scope>NUCLEOTIDE SEQUENCE</scope>
</reference>
<comment type="caution">
    <text evidence="1">The sequence shown here is derived from an EMBL/GenBank/DDBJ whole genome shotgun (WGS) entry which is preliminary data.</text>
</comment>
<dbReference type="Proteomes" id="UP000689195">
    <property type="component" value="Unassembled WGS sequence"/>
</dbReference>
<sequence length="177" mass="21109">MERLKTCQQQQNVHKVYQKDQIDFLKSIKQQANTEQFQHINNQISNSQTYLKYLIFFMRQIINYFIYFNKLQLRYHHISIPHQLYILNSTNQNITSTNSTFRFNKLIKGFKNKQLLYDLELKTNRSKMISVILSISEFIRLMLTINSNDENNFTLIIGIGVRNRRGGQKKKLANLKA</sequence>
<accession>A0A8S1VKA5</accession>
<proteinExistence type="predicted"/>
<keyword evidence="2" id="KW-1185">Reference proteome</keyword>
<gene>
    <name evidence="1" type="ORF">PPENT_87.1.T0680004</name>
</gene>
<dbReference type="EMBL" id="CAJJDO010000068">
    <property type="protein sequence ID" value="CAD8177630.1"/>
    <property type="molecule type" value="Genomic_DNA"/>
</dbReference>
<evidence type="ECO:0000313" key="2">
    <source>
        <dbReference type="Proteomes" id="UP000689195"/>
    </source>
</evidence>
<evidence type="ECO:0000313" key="1">
    <source>
        <dbReference type="EMBL" id="CAD8177630.1"/>
    </source>
</evidence>